<proteinExistence type="predicted"/>
<evidence type="ECO:0000256" key="3">
    <source>
        <dbReference type="ARBA" id="ARBA00022833"/>
    </source>
</evidence>
<dbReference type="Gene3D" id="3.30.40.10">
    <property type="entry name" value="Zinc/RING finger domain, C3HC4 (zinc finger)"/>
    <property type="match status" value="2"/>
</dbReference>
<dbReference type="RefSeq" id="XP_022080050.1">
    <property type="nucleotide sequence ID" value="XM_022224358.1"/>
</dbReference>
<keyword evidence="2 4" id="KW-0863">Zinc-finger</keyword>
<evidence type="ECO:0000313" key="9">
    <source>
        <dbReference type="Proteomes" id="UP000694845"/>
    </source>
</evidence>
<dbReference type="Pfam" id="PF13639">
    <property type="entry name" value="zf-RING_2"/>
    <property type="match status" value="1"/>
</dbReference>
<feature type="compositionally biased region" description="Basic and acidic residues" evidence="5">
    <location>
        <begin position="496"/>
        <end position="507"/>
    </location>
</feature>
<keyword evidence="3" id="KW-0862">Zinc</keyword>
<feature type="region of interest" description="Disordered" evidence="5">
    <location>
        <begin position="770"/>
        <end position="816"/>
    </location>
</feature>
<protein>
    <submittedName>
        <fullName evidence="10 11">E3 ubiquitin-protein ligase Zswim2-like</fullName>
    </submittedName>
</protein>
<evidence type="ECO:0000256" key="4">
    <source>
        <dbReference type="PROSITE-ProRule" id="PRU00228"/>
    </source>
</evidence>
<dbReference type="InterPro" id="IPR013083">
    <property type="entry name" value="Znf_RING/FYVE/PHD"/>
</dbReference>
<feature type="compositionally biased region" description="Polar residues" evidence="5">
    <location>
        <begin position="669"/>
        <end position="682"/>
    </location>
</feature>
<dbReference type="PROSITE" id="PS50089">
    <property type="entry name" value="ZF_RING_2"/>
    <property type="match status" value="2"/>
</dbReference>
<evidence type="ECO:0000259" key="7">
    <source>
        <dbReference type="PROSITE" id="PS50135"/>
    </source>
</evidence>
<dbReference type="OMA" id="YGCAKSI"/>
<evidence type="ECO:0000256" key="2">
    <source>
        <dbReference type="ARBA" id="ARBA00022771"/>
    </source>
</evidence>
<feature type="region of interest" description="Disordered" evidence="5">
    <location>
        <begin position="409"/>
        <end position="428"/>
    </location>
</feature>
<dbReference type="RefSeq" id="XP_022080049.1">
    <property type="nucleotide sequence ID" value="XM_022224357.1"/>
</dbReference>
<feature type="domain" description="ZZ-type" evidence="7">
    <location>
        <begin position="235"/>
        <end position="286"/>
    </location>
</feature>
<feature type="region of interest" description="Disordered" evidence="5">
    <location>
        <begin position="491"/>
        <end position="520"/>
    </location>
</feature>
<feature type="compositionally biased region" description="Polar residues" evidence="5">
    <location>
        <begin position="412"/>
        <end position="423"/>
    </location>
</feature>
<evidence type="ECO:0000313" key="11">
    <source>
        <dbReference type="RefSeq" id="XP_022080050.1"/>
    </source>
</evidence>
<evidence type="ECO:0000313" key="10">
    <source>
        <dbReference type="RefSeq" id="XP_022080049.1"/>
    </source>
</evidence>
<dbReference type="PROSITE" id="PS50135">
    <property type="entry name" value="ZF_ZZ_2"/>
    <property type="match status" value="1"/>
</dbReference>
<keyword evidence="1" id="KW-0479">Metal-binding</keyword>
<dbReference type="InterPro" id="IPR007527">
    <property type="entry name" value="Znf_SWIM"/>
</dbReference>
<accession>A0A8B7XJC9</accession>
<feature type="region of interest" description="Disordered" evidence="5">
    <location>
        <begin position="566"/>
        <end position="748"/>
    </location>
</feature>
<feature type="domain" description="RING-type" evidence="6">
    <location>
        <begin position="155"/>
        <end position="206"/>
    </location>
</feature>
<organism evidence="9 11">
    <name type="scientific">Acanthaster planci</name>
    <name type="common">Crown-of-thorns starfish</name>
    <dbReference type="NCBI Taxonomy" id="133434"/>
    <lineage>
        <taxon>Eukaryota</taxon>
        <taxon>Metazoa</taxon>
        <taxon>Echinodermata</taxon>
        <taxon>Eleutherozoa</taxon>
        <taxon>Asterozoa</taxon>
        <taxon>Asteroidea</taxon>
        <taxon>Valvatacea</taxon>
        <taxon>Valvatida</taxon>
        <taxon>Acanthasteridae</taxon>
        <taxon>Acanthaster</taxon>
    </lineage>
</organism>
<dbReference type="PROSITE" id="PS50966">
    <property type="entry name" value="ZF_SWIM"/>
    <property type="match status" value="1"/>
</dbReference>
<dbReference type="GO" id="GO:0008270">
    <property type="term" value="F:zinc ion binding"/>
    <property type="evidence" value="ECO:0007669"/>
    <property type="project" value="UniProtKB-KW"/>
</dbReference>
<name>A0A8B7XJC9_ACAPL</name>
<feature type="compositionally biased region" description="Basic and acidic residues" evidence="5">
    <location>
        <begin position="731"/>
        <end position="742"/>
    </location>
</feature>
<dbReference type="PANTHER" id="PTHR21540">
    <property type="entry name" value="RING FINGER AND SWIM DOMAIN-CONTAINING PROTEIN 2"/>
    <property type="match status" value="1"/>
</dbReference>
<dbReference type="InterPro" id="IPR001841">
    <property type="entry name" value="Znf_RING"/>
</dbReference>
<feature type="region of interest" description="Disordered" evidence="5">
    <location>
        <begin position="111"/>
        <end position="134"/>
    </location>
</feature>
<dbReference type="SUPFAM" id="SSF57850">
    <property type="entry name" value="RING/U-box"/>
    <property type="match status" value="3"/>
</dbReference>
<dbReference type="CDD" id="cd16494">
    <property type="entry name" value="RING-CH-C4HC3_ZSWM2"/>
    <property type="match status" value="1"/>
</dbReference>
<reference evidence="10 11" key="1">
    <citation type="submission" date="2025-04" db="UniProtKB">
        <authorList>
            <consortium name="RefSeq"/>
        </authorList>
    </citation>
    <scope>IDENTIFICATION</scope>
</reference>
<dbReference type="Proteomes" id="UP000694845">
    <property type="component" value="Unplaced"/>
</dbReference>
<dbReference type="GeneID" id="110973496"/>
<keyword evidence="9" id="KW-1185">Reference proteome</keyword>
<dbReference type="AlphaFoldDB" id="A0A8B7XJC9"/>
<dbReference type="InterPro" id="IPR043145">
    <property type="entry name" value="Znf_ZZ_sf"/>
</dbReference>
<dbReference type="SMART" id="SM00184">
    <property type="entry name" value="RING"/>
    <property type="match status" value="2"/>
</dbReference>
<dbReference type="InterPro" id="IPR000433">
    <property type="entry name" value="Znf_ZZ"/>
</dbReference>
<dbReference type="PANTHER" id="PTHR21540:SF3">
    <property type="entry name" value="E3 UBIQUITIN-PROTEIN LIGASE ZSWIM2"/>
    <property type="match status" value="1"/>
</dbReference>
<sequence>MARSVAWRRTVSDAASWHQDQALSATIYILRETGPTGFLLKEEGEAKKVKVFLGDPHSCTCSVFQKERDLCKHICWVLLKKFRVPRQNPISFQLGLVEREINEILRGINSGSRQGGAAHRERATSSRKVAPGAAPLSADGREVLSQREITEDDVCPICQEELLNAREAVTYCRYGCAKSIHIKCMKVWAEHQRSVGETLIRCPLCREDFGQLEQLQAEYRNASLQRTRAERLDVHTGICCQHCNKSPVQGKCYRCTECFDYCLCHACFLTNIHSEHSFKFRQKMNQRWRPAQRGSGSALPQAVLDDLLAREISEGDYDLLLQLDSQTANQPSNIPEKVIKGFPTETVRQGSVLLHPGVQCRVCLRGYSVGQVLRRLPCRHKFHTSCIDPWLLHQHPTCPVDGSLVWSPGNDEPSTLANQNQRSKLPANGSVGAGEALDIPGIGVTSVRLGRSGDAVSKGRLRGRPRIVERAPSEDVEGLAADFALTGLGIASHGRPQRDQPNSREMTRLQPRRNGSPRAYVDFDIGGDGVADPAINMEAINAIASANNDSGLSQDLPFEKQSGELRQGHVNGQPAQPENWAYNSSSRSVHHSRIEQDTAGGNSQVPVPPRLETLILPGATTSTKKTRHQPLRGAALTGRPPLPTQPLVDLSTAPSIPLRRESAMAPIGNSRQQSTSAPSPGQRTVPLEAEGSPGRRPPLPTGGSPGSVRDRGRQPVRNVRSTPPRRARSISVERSRSRERLHPPNVDKQQVLEDLFLGLSPGGQHVPLANSSGQVKGRRSSPLRSRVGQFHGGAQVKREEQLSEGISGSGLSSQVQ</sequence>
<feature type="domain" description="SWIM-type" evidence="8">
    <location>
        <begin position="49"/>
        <end position="82"/>
    </location>
</feature>
<dbReference type="Pfam" id="PF04434">
    <property type="entry name" value="SWIM"/>
    <property type="match status" value="1"/>
</dbReference>
<gene>
    <name evidence="10 11" type="primary">LOC110973496</name>
</gene>
<dbReference type="KEGG" id="aplc:110973496"/>
<evidence type="ECO:0000259" key="8">
    <source>
        <dbReference type="PROSITE" id="PS50966"/>
    </source>
</evidence>
<feature type="compositionally biased region" description="Polar residues" evidence="5">
    <location>
        <begin position="573"/>
        <end position="587"/>
    </location>
</feature>
<dbReference type="OrthoDB" id="8062037at2759"/>
<evidence type="ECO:0000259" key="6">
    <source>
        <dbReference type="PROSITE" id="PS50089"/>
    </source>
</evidence>
<dbReference type="Gene3D" id="3.30.60.90">
    <property type="match status" value="1"/>
</dbReference>
<evidence type="ECO:0000256" key="5">
    <source>
        <dbReference type="SAM" id="MobiDB-lite"/>
    </source>
</evidence>
<feature type="domain" description="RING-type" evidence="6">
    <location>
        <begin position="360"/>
        <end position="401"/>
    </location>
</feature>
<dbReference type="PROSITE" id="PS01357">
    <property type="entry name" value="ZF_ZZ_1"/>
    <property type="match status" value="1"/>
</dbReference>
<dbReference type="InterPro" id="IPR039903">
    <property type="entry name" value="Zswim2"/>
</dbReference>
<dbReference type="GO" id="GO:0061630">
    <property type="term" value="F:ubiquitin protein ligase activity"/>
    <property type="evidence" value="ECO:0007669"/>
    <property type="project" value="InterPro"/>
</dbReference>
<evidence type="ECO:0000256" key="1">
    <source>
        <dbReference type="ARBA" id="ARBA00022723"/>
    </source>
</evidence>
<feature type="compositionally biased region" description="Low complexity" evidence="5">
    <location>
        <begin position="803"/>
        <end position="816"/>
    </location>
</feature>
<dbReference type="CDD" id="cd16486">
    <property type="entry name" value="mRING-H2-C3H2C2D_ZSWM2"/>
    <property type="match status" value="1"/>
</dbReference>